<keyword evidence="2" id="KW-1003">Cell membrane</keyword>
<keyword evidence="3 6" id="KW-0812">Transmembrane</keyword>
<proteinExistence type="predicted"/>
<keyword evidence="8" id="KW-1185">Reference proteome</keyword>
<dbReference type="EMBL" id="JAPUBN010000001">
    <property type="protein sequence ID" value="MCZ2720101.1"/>
    <property type="molecule type" value="Genomic_DNA"/>
</dbReference>
<reference evidence="7" key="1">
    <citation type="submission" date="2022-12" db="EMBL/GenBank/DDBJ databases">
        <title>Marinomonas 15G1-11 sp. nov, isolated from marine algae.</title>
        <authorList>
            <person name="Butt M."/>
            <person name="Choi D.G."/>
            <person name="Kim J.M."/>
            <person name="Lee J.K."/>
            <person name="Baek J.H."/>
            <person name="Jeon C.O."/>
        </authorList>
    </citation>
    <scope>NUCLEOTIDE SEQUENCE</scope>
    <source>
        <strain evidence="7">15G1-11</strain>
    </source>
</reference>
<sequence>MTITVWLSLFSICLLGAMSPGPSLAIVAKHSLASGRAHGIAVAWSHAMGIGIYAFITIIGLSVVMEQTPLIFTSITLLGSAYLIYLGSNALRSKGGLAAKLASGKKTPIFEGMREGFLTSILSPKIMLFFTALFSPFIAIANDTFNQIVIVSTPLLIDGLWYSLIAIFLSNSKVIDRVRSKALIIDRISGVILILLALRVIYTI</sequence>
<dbReference type="RefSeq" id="WP_269121739.1">
    <property type="nucleotide sequence ID" value="NZ_JAPUBN010000001.1"/>
</dbReference>
<accession>A0ABT4JPM8</accession>
<dbReference type="PANTHER" id="PTHR30086">
    <property type="entry name" value="ARGININE EXPORTER PROTEIN ARGO"/>
    <property type="match status" value="1"/>
</dbReference>
<dbReference type="Proteomes" id="UP001149719">
    <property type="component" value="Unassembled WGS sequence"/>
</dbReference>
<keyword evidence="4 6" id="KW-1133">Transmembrane helix</keyword>
<feature type="transmembrane region" description="Helical" evidence="6">
    <location>
        <begin position="121"/>
        <end position="141"/>
    </location>
</feature>
<gene>
    <name evidence="7" type="ORF">O1D97_00210</name>
</gene>
<dbReference type="Pfam" id="PF01810">
    <property type="entry name" value="LysE"/>
    <property type="match status" value="1"/>
</dbReference>
<organism evidence="7 8">
    <name type="scientific">Marinomonas phaeophyticola</name>
    <dbReference type="NCBI Taxonomy" id="3004091"/>
    <lineage>
        <taxon>Bacteria</taxon>
        <taxon>Pseudomonadati</taxon>
        <taxon>Pseudomonadota</taxon>
        <taxon>Gammaproteobacteria</taxon>
        <taxon>Oceanospirillales</taxon>
        <taxon>Oceanospirillaceae</taxon>
        <taxon>Marinomonas</taxon>
    </lineage>
</organism>
<evidence type="ECO:0000256" key="1">
    <source>
        <dbReference type="ARBA" id="ARBA00004651"/>
    </source>
</evidence>
<dbReference type="InterPro" id="IPR001123">
    <property type="entry name" value="LeuE-type"/>
</dbReference>
<name>A0ABT4JPM8_9GAMM</name>
<comment type="subcellular location">
    <subcellularLocation>
        <location evidence="1">Cell membrane</location>
        <topology evidence="1">Multi-pass membrane protein</topology>
    </subcellularLocation>
</comment>
<evidence type="ECO:0000256" key="5">
    <source>
        <dbReference type="ARBA" id="ARBA00023136"/>
    </source>
</evidence>
<evidence type="ECO:0000313" key="8">
    <source>
        <dbReference type="Proteomes" id="UP001149719"/>
    </source>
</evidence>
<evidence type="ECO:0000256" key="3">
    <source>
        <dbReference type="ARBA" id="ARBA00022692"/>
    </source>
</evidence>
<evidence type="ECO:0000256" key="6">
    <source>
        <dbReference type="SAM" id="Phobius"/>
    </source>
</evidence>
<protein>
    <submittedName>
        <fullName evidence="7">LysE family translocator</fullName>
    </submittedName>
</protein>
<dbReference type="PANTHER" id="PTHR30086:SF16">
    <property type="entry name" value="AMINO ACID EFFLUX PERMEASE RHTB FAMILY"/>
    <property type="match status" value="1"/>
</dbReference>
<feature type="transmembrane region" description="Helical" evidence="6">
    <location>
        <begin position="148"/>
        <end position="170"/>
    </location>
</feature>
<comment type="caution">
    <text evidence="7">The sequence shown here is derived from an EMBL/GenBank/DDBJ whole genome shotgun (WGS) entry which is preliminary data.</text>
</comment>
<evidence type="ECO:0000256" key="2">
    <source>
        <dbReference type="ARBA" id="ARBA00022475"/>
    </source>
</evidence>
<feature type="transmembrane region" description="Helical" evidence="6">
    <location>
        <begin position="41"/>
        <end position="63"/>
    </location>
</feature>
<feature type="transmembrane region" description="Helical" evidence="6">
    <location>
        <begin position="182"/>
        <end position="202"/>
    </location>
</feature>
<evidence type="ECO:0000256" key="4">
    <source>
        <dbReference type="ARBA" id="ARBA00022989"/>
    </source>
</evidence>
<dbReference type="PIRSF" id="PIRSF006324">
    <property type="entry name" value="LeuE"/>
    <property type="match status" value="1"/>
</dbReference>
<feature type="transmembrane region" description="Helical" evidence="6">
    <location>
        <begin position="70"/>
        <end position="88"/>
    </location>
</feature>
<keyword evidence="5 6" id="KW-0472">Membrane</keyword>
<evidence type="ECO:0000313" key="7">
    <source>
        <dbReference type="EMBL" id="MCZ2720101.1"/>
    </source>
</evidence>